<dbReference type="Proteomes" id="UP000013117">
    <property type="component" value="Unassembled WGS sequence"/>
</dbReference>
<dbReference type="EMBL" id="APPN01000057">
    <property type="protein sequence ID" value="ENV34403.1"/>
    <property type="molecule type" value="Genomic_DNA"/>
</dbReference>
<reference evidence="1 3" key="1">
    <citation type="submission" date="2013-02" db="EMBL/GenBank/DDBJ databases">
        <title>The Genome Sequence of Acinetobacter gerneri CIP 107464.</title>
        <authorList>
            <consortium name="The Broad Institute Genome Sequencing Platform"/>
            <consortium name="The Broad Institute Genome Sequencing Center for Infectious Disease"/>
            <person name="Cerqueira G."/>
            <person name="Feldgarden M."/>
            <person name="Courvalin P."/>
            <person name="Perichon B."/>
            <person name="Grillot-Courvalin C."/>
            <person name="Clermont D."/>
            <person name="Rocha E."/>
            <person name="Yoon E.-J."/>
            <person name="Nemec A."/>
            <person name="Walker B."/>
            <person name="Young S.K."/>
            <person name="Zeng Q."/>
            <person name="Gargeya S."/>
            <person name="Fitzgerald M."/>
            <person name="Haas B."/>
            <person name="Abouelleil A."/>
            <person name="Alvarado L."/>
            <person name="Arachchi H.M."/>
            <person name="Berlin A.M."/>
            <person name="Chapman S.B."/>
            <person name="Dewar J."/>
            <person name="Goldberg J."/>
            <person name="Griggs A."/>
            <person name="Gujja S."/>
            <person name="Hansen M."/>
            <person name="Howarth C."/>
            <person name="Imamovic A."/>
            <person name="Larimer J."/>
            <person name="McCowan C."/>
            <person name="Murphy C."/>
            <person name="Neiman D."/>
            <person name="Pearson M."/>
            <person name="Priest M."/>
            <person name="Roberts A."/>
            <person name="Saif S."/>
            <person name="Shea T."/>
            <person name="Sisk P."/>
            <person name="Sykes S."/>
            <person name="Wortman J."/>
            <person name="Nusbaum C."/>
            <person name="Birren B."/>
        </authorList>
    </citation>
    <scope>NUCLEOTIDE SEQUENCE [LARGE SCALE GENOMIC DNA]</scope>
    <source>
        <strain evidence="1 3">CIP 107464</strain>
    </source>
</reference>
<protein>
    <recommendedName>
        <fullName evidence="4">Cysteine-rich CPCC domain-containing protein</fullName>
    </recommendedName>
</protein>
<accession>N8ZRM7</accession>
<dbReference type="GeneID" id="84208784"/>
<evidence type="ECO:0000313" key="2">
    <source>
        <dbReference type="EMBL" id="ENV35435.1"/>
    </source>
</evidence>
<dbReference type="RefSeq" id="WP_004846994.1">
    <property type="nucleotide sequence ID" value="NZ_ASYY01000035.1"/>
</dbReference>
<dbReference type="AlphaFoldDB" id="N8ZRM7"/>
<organism evidence="1 3">
    <name type="scientific">Acinetobacter gerneri DSM 14967 = CIP 107464 = MTCC 9824</name>
    <dbReference type="NCBI Taxonomy" id="1120926"/>
    <lineage>
        <taxon>Bacteria</taxon>
        <taxon>Pseudomonadati</taxon>
        <taxon>Pseudomonadota</taxon>
        <taxon>Gammaproteobacteria</taxon>
        <taxon>Moraxellales</taxon>
        <taxon>Moraxellaceae</taxon>
        <taxon>Acinetobacter</taxon>
    </lineage>
</organism>
<evidence type="ECO:0000313" key="1">
    <source>
        <dbReference type="EMBL" id="ENV34403.1"/>
    </source>
</evidence>
<dbReference type="HOGENOM" id="CLU_160746_1_0_6"/>
<comment type="caution">
    <text evidence="1">The sequence shown here is derived from an EMBL/GenBank/DDBJ whole genome shotgun (WGS) entry which is preliminary data.</text>
</comment>
<evidence type="ECO:0000313" key="3">
    <source>
        <dbReference type="Proteomes" id="UP000013117"/>
    </source>
</evidence>
<dbReference type="STRING" id="202952.GCA_000747725_00353"/>
<name>N8ZRM7_9GAMM</name>
<keyword evidence="3" id="KW-1185">Reference proteome</keyword>
<evidence type="ECO:0008006" key="4">
    <source>
        <dbReference type="Google" id="ProtNLM"/>
    </source>
</evidence>
<dbReference type="EMBL" id="APPN01000037">
    <property type="protein sequence ID" value="ENV35435.1"/>
    <property type="molecule type" value="Genomic_DNA"/>
</dbReference>
<sequence length="83" mass="9897">MHNNMLHTCRICGYFDETIFPWGDDGKTPTFEICPCCNVEFGYEDIQISSIVKYREKWMNSEKFNSSEKYLKQLDNISSQYFM</sequence>
<gene>
    <name evidence="2" type="ORF">F960_00334</name>
    <name evidence="1" type="ORF">F960_01396</name>
</gene>
<proteinExistence type="predicted"/>